<organism evidence="3 4">
    <name type="scientific">Mycolicibacterium rhodesiae (strain NBB3)</name>
    <name type="common">Mycobacterium rhodesiae</name>
    <dbReference type="NCBI Taxonomy" id="710685"/>
    <lineage>
        <taxon>Bacteria</taxon>
        <taxon>Bacillati</taxon>
        <taxon>Actinomycetota</taxon>
        <taxon>Actinomycetes</taxon>
        <taxon>Mycobacteriales</taxon>
        <taxon>Mycobacteriaceae</taxon>
        <taxon>Mycolicibacterium</taxon>
    </lineage>
</organism>
<dbReference type="KEGG" id="mrh:MycrhN_3136"/>
<evidence type="ECO:0000313" key="4">
    <source>
        <dbReference type="Proteomes" id="UP000005442"/>
    </source>
</evidence>
<dbReference type="OrthoDB" id="149172at2"/>
<gene>
    <name evidence="3" type="ordered locus">MycrhN_3136</name>
</gene>
<feature type="domain" description="Amidohydrolase-related" evidence="2">
    <location>
        <begin position="3"/>
        <end position="328"/>
    </location>
</feature>
<evidence type="ECO:0000259" key="2">
    <source>
        <dbReference type="Pfam" id="PF04909"/>
    </source>
</evidence>
<dbReference type="GO" id="GO:0016787">
    <property type="term" value="F:hydrolase activity"/>
    <property type="evidence" value="ECO:0007669"/>
    <property type="project" value="UniProtKB-KW"/>
</dbReference>
<dbReference type="InterPro" id="IPR032466">
    <property type="entry name" value="Metal_Hydrolase"/>
</dbReference>
<protein>
    <submittedName>
        <fullName evidence="3">Putative TIM-barrel fold metal-dependent hydrolase</fullName>
    </submittedName>
</protein>
<keyword evidence="4" id="KW-1185">Reference proteome</keyword>
<dbReference type="EMBL" id="CP003169">
    <property type="protein sequence ID" value="AEV73669.1"/>
    <property type="molecule type" value="Genomic_DNA"/>
</dbReference>
<dbReference type="GO" id="GO:0005737">
    <property type="term" value="C:cytoplasm"/>
    <property type="evidence" value="ECO:0007669"/>
    <property type="project" value="TreeGrafter"/>
</dbReference>
<reference evidence="3 4" key="1">
    <citation type="submission" date="2011-12" db="EMBL/GenBank/DDBJ databases">
        <title>Complete sequence of Mycobacterium rhodesiae NBB3.</title>
        <authorList>
            <consortium name="US DOE Joint Genome Institute"/>
            <person name="Lucas S."/>
            <person name="Han J."/>
            <person name="Lapidus A."/>
            <person name="Cheng J.-F."/>
            <person name="Goodwin L."/>
            <person name="Pitluck S."/>
            <person name="Peters L."/>
            <person name="Mikhailova N."/>
            <person name="Gu W."/>
            <person name="Detter J.C."/>
            <person name="Han C."/>
            <person name="Tapia R."/>
            <person name="Land M."/>
            <person name="Hauser L."/>
            <person name="Kyrpides N."/>
            <person name="Ivanova N."/>
            <person name="Pagani I."/>
            <person name="Mattes T."/>
            <person name="Holmes A."/>
            <person name="Rutledge P."/>
            <person name="Paulsen I."/>
            <person name="Coleman N."/>
            <person name="Woyke T."/>
        </authorList>
    </citation>
    <scope>NUCLEOTIDE SEQUENCE [LARGE SCALE GENOMIC DNA]</scope>
    <source>
        <strain evidence="3 4">NBB3</strain>
    </source>
</reference>
<dbReference type="PANTHER" id="PTHR21240">
    <property type="entry name" value="2-AMINO-3-CARBOXYLMUCONATE-6-SEMIALDEHYDE DECARBOXYLASE"/>
    <property type="match status" value="1"/>
</dbReference>
<dbReference type="GO" id="GO:0016831">
    <property type="term" value="F:carboxy-lyase activity"/>
    <property type="evidence" value="ECO:0007669"/>
    <property type="project" value="InterPro"/>
</dbReference>
<dbReference type="SUPFAM" id="SSF51556">
    <property type="entry name" value="Metallo-dependent hydrolases"/>
    <property type="match status" value="1"/>
</dbReference>
<dbReference type="STRING" id="710685.MycrhN_3136"/>
<name>G8RMK2_MYCRN</name>
<keyword evidence="1" id="KW-0456">Lyase</keyword>
<keyword evidence="3" id="KW-0378">Hydrolase</keyword>
<dbReference type="eggNOG" id="COG2159">
    <property type="taxonomic scope" value="Bacteria"/>
</dbReference>
<dbReference type="AlphaFoldDB" id="G8RMK2"/>
<dbReference type="Proteomes" id="UP000005442">
    <property type="component" value="Chromosome"/>
</dbReference>
<dbReference type="HOGENOM" id="CLU_813586_0_0_11"/>
<evidence type="ECO:0000313" key="3">
    <source>
        <dbReference type="EMBL" id="AEV73669.1"/>
    </source>
</evidence>
<dbReference type="PANTHER" id="PTHR21240:SF28">
    <property type="entry name" value="ISO-OROTATE DECARBOXYLASE (EUROFUNG)"/>
    <property type="match status" value="1"/>
</dbReference>
<dbReference type="InterPro" id="IPR032465">
    <property type="entry name" value="ACMSD"/>
</dbReference>
<proteinExistence type="predicted"/>
<dbReference type="InterPro" id="IPR006680">
    <property type="entry name" value="Amidohydro-rel"/>
</dbReference>
<dbReference type="GO" id="GO:0019748">
    <property type="term" value="P:secondary metabolic process"/>
    <property type="evidence" value="ECO:0007669"/>
    <property type="project" value="TreeGrafter"/>
</dbReference>
<dbReference type="Pfam" id="PF04909">
    <property type="entry name" value="Amidohydro_2"/>
    <property type="match status" value="1"/>
</dbReference>
<dbReference type="PATRIC" id="fig|710685.3.peg.3140"/>
<sequence length="359" mass="39640">MIIDIHGHYTTSPPAHQAFRDQQLAALEDPSVPAPAAPRIGDDELRESVENNQLRVLRERGGDLMLFSPKASGMEHHIADQATATAWARASNDLVHRVAQLYPDAFAPVAQLPQTPYGDLRAVVDELRRCVDELGFVGCNVNPDPTAGYWTTPPMTDEYWYPLYEVMIELEVPAMVHVSTSCNPNFHTLGAHYLNADTSVFMQFVESDLFQRFPKLTFVIPHGGGAVPYHWGRYRGLAARLGRPDPSELLENVYFDTCVYHQAGIDLLHRVIGPANLLFASEMLGAVRGVDPDTGVAWDDTLVYINELDLSEREHHAVVEGNARRVYPRLDRHLASKDLAGTGSAVANVPFGGGDGRHG</sequence>
<dbReference type="RefSeq" id="WP_014211429.1">
    <property type="nucleotide sequence ID" value="NC_016604.1"/>
</dbReference>
<dbReference type="Gene3D" id="3.20.20.140">
    <property type="entry name" value="Metal-dependent hydrolases"/>
    <property type="match status" value="1"/>
</dbReference>
<evidence type="ECO:0000256" key="1">
    <source>
        <dbReference type="ARBA" id="ARBA00023239"/>
    </source>
</evidence>
<accession>G8RMK2</accession>